<evidence type="ECO:0000313" key="2">
    <source>
        <dbReference type="EMBL" id="GAA4020916.1"/>
    </source>
</evidence>
<evidence type="ECO:0008006" key="4">
    <source>
        <dbReference type="Google" id="ProtNLM"/>
    </source>
</evidence>
<protein>
    <recommendedName>
        <fullName evidence="4">ABC transporter permease</fullName>
    </recommendedName>
</protein>
<feature type="transmembrane region" description="Helical" evidence="1">
    <location>
        <begin position="13"/>
        <end position="32"/>
    </location>
</feature>
<keyword evidence="1" id="KW-1133">Transmembrane helix</keyword>
<dbReference type="Proteomes" id="UP001501469">
    <property type="component" value="Unassembled WGS sequence"/>
</dbReference>
<reference evidence="3" key="1">
    <citation type="journal article" date="2019" name="Int. J. Syst. Evol. Microbiol.">
        <title>The Global Catalogue of Microorganisms (GCM) 10K type strain sequencing project: providing services to taxonomists for standard genome sequencing and annotation.</title>
        <authorList>
            <consortium name="The Broad Institute Genomics Platform"/>
            <consortium name="The Broad Institute Genome Sequencing Center for Infectious Disease"/>
            <person name="Wu L."/>
            <person name="Ma J."/>
        </authorList>
    </citation>
    <scope>NUCLEOTIDE SEQUENCE [LARGE SCALE GENOMIC DNA]</scope>
    <source>
        <strain evidence="3">JCM 17225</strain>
    </source>
</reference>
<proteinExistence type="predicted"/>
<keyword evidence="1" id="KW-0812">Transmembrane</keyword>
<keyword evidence="1" id="KW-0472">Membrane</keyword>
<comment type="caution">
    <text evidence="2">The sequence shown here is derived from an EMBL/GenBank/DDBJ whole genome shotgun (WGS) entry which is preliminary data.</text>
</comment>
<evidence type="ECO:0000313" key="3">
    <source>
        <dbReference type="Proteomes" id="UP001501469"/>
    </source>
</evidence>
<sequence length="91" mass="10138">MARAKLGWVSYNGVIRASVAPAGLALSVVFVFRVGHPPLLIPWLALEPVQTRKFLWVTYYTTAVQVGNGRVNFEFADQNLVQAVQPWLRVA</sequence>
<evidence type="ECO:0000256" key="1">
    <source>
        <dbReference type="SAM" id="Phobius"/>
    </source>
</evidence>
<dbReference type="EMBL" id="BAABDK010000001">
    <property type="protein sequence ID" value="GAA4020916.1"/>
    <property type="molecule type" value="Genomic_DNA"/>
</dbReference>
<gene>
    <name evidence="2" type="ORF">GCM10022409_00570</name>
</gene>
<keyword evidence="3" id="KW-1185">Reference proteome</keyword>
<accession>A0ABP7T500</accession>
<name>A0ABP7T500_9BACT</name>
<organism evidence="2 3">
    <name type="scientific">Hymenobacter glaciei</name>
    <dbReference type="NCBI Taxonomy" id="877209"/>
    <lineage>
        <taxon>Bacteria</taxon>
        <taxon>Pseudomonadati</taxon>
        <taxon>Bacteroidota</taxon>
        <taxon>Cytophagia</taxon>
        <taxon>Cytophagales</taxon>
        <taxon>Hymenobacteraceae</taxon>
        <taxon>Hymenobacter</taxon>
    </lineage>
</organism>